<reference evidence="1 2" key="1">
    <citation type="submission" date="2015-04" db="EMBL/GenBank/DDBJ databases">
        <authorList>
            <person name="Heijne W.H."/>
            <person name="Fedorova N.D."/>
            <person name="Nierman W.C."/>
            <person name="Vollebregt A.W."/>
            <person name="Zhao Z."/>
            <person name="Wu L."/>
            <person name="Kumar M."/>
            <person name="Stam H."/>
            <person name="van den Berg M.A."/>
            <person name="Pel H.J."/>
        </authorList>
    </citation>
    <scope>NUCLEOTIDE SEQUENCE [LARGE SCALE GENOMIC DNA]</scope>
    <source>
        <strain evidence="1 2">CBS 393.64</strain>
    </source>
</reference>
<protein>
    <submittedName>
        <fullName evidence="1">Uncharacterized protein</fullName>
    </submittedName>
</protein>
<keyword evidence="2" id="KW-1185">Reference proteome</keyword>
<proteinExistence type="predicted"/>
<gene>
    <name evidence="1" type="ORF">T310_5726</name>
</gene>
<dbReference type="AlphaFoldDB" id="A0A0F4YRM4"/>
<comment type="caution">
    <text evidence="1">The sequence shown here is derived from an EMBL/GenBank/DDBJ whole genome shotgun (WGS) entry which is preliminary data.</text>
</comment>
<accession>A0A0F4YRM4</accession>
<evidence type="ECO:0000313" key="1">
    <source>
        <dbReference type="EMBL" id="KKA20263.1"/>
    </source>
</evidence>
<organism evidence="1 2">
    <name type="scientific">Rasamsonia emersonii (strain ATCC 16479 / CBS 393.64 / IMI 116815)</name>
    <dbReference type="NCBI Taxonomy" id="1408163"/>
    <lineage>
        <taxon>Eukaryota</taxon>
        <taxon>Fungi</taxon>
        <taxon>Dikarya</taxon>
        <taxon>Ascomycota</taxon>
        <taxon>Pezizomycotina</taxon>
        <taxon>Eurotiomycetes</taxon>
        <taxon>Eurotiomycetidae</taxon>
        <taxon>Eurotiales</taxon>
        <taxon>Trichocomaceae</taxon>
        <taxon>Rasamsonia</taxon>
    </lineage>
</organism>
<dbReference type="OrthoDB" id="76567at2759"/>
<dbReference type="EMBL" id="LASV01000276">
    <property type="protein sequence ID" value="KKA20263.1"/>
    <property type="molecule type" value="Genomic_DNA"/>
</dbReference>
<dbReference type="Proteomes" id="UP000053958">
    <property type="component" value="Unassembled WGS sequence"/>
</dbReference>
<dbReference type="RefSeq" id="XP_013326875.1">
    <property type="nucleotide sequence ID" value="XM_013471421.1"/>
</dbReference>
<sequence>MPTEVHDCHQDWIGMEFDNMLAQSFLTAAEKRVLRTRVGTTFEGFYQGPYSLSSMEPDLCLRPDTQAKPTIAIESGWSESWPHLHNDMKVWLTGGAPVVRLVILLRWYKLVGNPKRVRGVVDVFERNAAGIPTLIQNEGHRYDRLREIRIPTFEEERKDLLPDILCALARKSYERYIKAPDIRPI</sequence>
<evidence type="ECO:0000313" key="2">
    <source>
        <dbReference type="Proteomes" id="UP000053958"/>
    </source>
</evidence>
<name>A0A0F4YRM4_RASE3</name>
<dbReference type="GeneID" id="25318066"/>